<feature type="transmembrane region" description="Helical" evidence="1">
    <location>
        <begin position="371"/>
        <end position="393"/>
    </location>
</feature>
<organism evidence="2 3">
    <name type="scientific">Mariniblastus fucicola</name>
    <dbReference type="NCBI Taxonomy" id="980251"/>
    <lineage>
        <taxon>Bacteria</taxon>
        <taxon>Pseudomonadati</taxon>
        <taxon>Planctomycetota</taxon>
        <taxon>Planctomycetia</taxon>
        <taxon>Pirellulales</taxon>
        <taxon>Pirellulaceae</taxon>
        <taxon>Mariniblastus</taxon>
    </lineage>
</organism>
<proteinExistence type="predicted"/>
<feature type="transmembrane region" description="Helical" evidence="1">
    <location>
        <begin position="291"/>
        <end position="314"/>
    </location>
</feature>
<dbReference type="EMBL" id="CP042912">
    <property type="protein sequence ID" value="QEG22437.1"/>
    <property type="molecule type" value="Genomic_DNA"/>
</dbReference>
<reference evidence="2 3" key="1">
    <citation type="submission" date="2019-08" db="EMBL/GenBank/DDBJ databases">
        <title>Deep-cultivation of Planctomycetes and their phenomic and genomic characterization uncovers novel biology.</title>
        <authorList>
            <person name="Wiegand S."/>
            <person name="Jogler M."/>
            <person name="Boedeker C."/>
            <person name="Pinto D."/>
            <person name="Vollmers J."/>
            <person name="Rivas-Marin E."/>
            <person name="Kohn T."/>
            <person name="Peeters S.H."/>
            <person name="Heuer A."/>
            <person name="Rast P."/>
            <person name="Oberbeckmann S."/>
            <person name="Bunk B."/>
            <person name="Jeske O."/>
            <person name="Meyerdierks A."/>
            <person name="Storesund J.E."/>
            <person name="Kallscheuer N."/>
            <person name="Luecker S."/>
            <person name="Lage O.M."/>
            <person name="Pohl T."/>
            <person name="Merkel B.J."/>
            <person name="Hornburger P."/>
            <person name="Mueller R.-W."/>
            <person name="Bruemmer F."/>
            <person name="Labrenz M."/>
            <person name="Spormann A.M."/>
            <person name="Op den Camp H."/>
            <person name="Overmann J."/>
            <person name="Amann R."/>
            <person name="Jetten M.S.M."/>
            <person name="Mascher T."/>
            <person name="Medema M.H."/>
            <person name="Devos D.P."/>
            <person name="Kaster A.-K."/>
            <person name="Ovreas L."/>
            <person name="Rohde M."/>
            <person name="Galperin M.Y."/>
            <person name="Jogler C."/>
        </authorList>
    </citation>
    <scope>NUCLEOTIDE SEQUENCE [LARGE SCALE GENOMIC DNA]</scope>
    <source>
        <strain evidence="2 3">FC18</strain>
    </source>
</reference>
<feature type="transmembrane region" description="Helical" evidence="1">
    <location>
        <begin position="57"/>
        <end position="84"/>
    </location>
</feature>
<feature type="transmembrane region" description="Helical" evidence="1">
    <location>
        <begin position="335"/>
        <end position="359"/>
    </location>
</feature>
<name>A0A5B9P742_9BACT</name>
<protein>
    <submittedName>
        <fullName evidence="2">Uncharacterized protein</fullName>
    </submittedName>
</protein>
<feature type="transmembrane region" description="Helical" evidence="1">
    <location>
        <begin position="145"/>
        <end position="166"/>
    </location>
</feature>
<sequence length="454" mass="50995">MENPGQMLSISTSAAEEIVAELDLDSLATDPLDIPSQGTQSWPFRIAGFCSRMCARIFGICSTIFLLALLANVPILQLITFGYLLDSSGSAARGQSFRSQFSGIRKAMHLGGIMLGAWLLIWPARFVSGFWMDAMIIDPTSSQTIALKIAQWFITFATVAHVFAAIICGGKLRYFFWPLIAPFSLAIWLVRRSSITRKLLSITVGWISPKLVADICNAQPITDWFLPAIFLRRLFTENLFATSYDSVKNFLFELELPRYFMLGLKGLFGTLCWLAIPTLMLAGSTSDEPGLAGLCLFIGIVVSVPVFALLPFVQTHFATDGKLRRFFEPLQVMRLFSRAPMAHLFSLFLILLLALPLFLLKIEQVPAEFLWSLSLLFIAFGWPSRMIAGWAVGRAAKKEKPVRWWLRYPIQFFAAPVSLLFAVIFYLTRYISWNGTLSLLENHVFLLPAPFWLS</sequence>
<dbReference type="Proteomes" id="UP000322214">
    <property type="component" value="Chromosome"/>
</dbReference>
<dbReference type="AlphaFoldDB" id="A0A5B9P742"/>
<feature type="transmembrane region" description="Helical" evidence="1">
    <location>
        <begin position="405"/>
        <end position="427"/>
    </location>
</feature>
<keyword evidence="1" id="KW-1133">Transmembrane helix</keyword>
<keyword evidence="3" id="KW-1185">Reference proteome</keyword>
<gene>
    <name evidence="2" type="ORF">MFFC18_23170</name>
</gene>
<keyword evidence="1" id="KW-0812">Transmembrane</keyword>
<feature type="transmembrane region" description="Helical" evidence="1">
    <location>
        <begin position="172"/>
        <end position="190"/>
    </location>
</feature>
<evidence type="ECO:0000313" key="3">
    <source>
        <dbReference type="Proteomes" id="UP000322214"/>
    </source>
</evidence>
<evidence type="ECO:0000256" key="1">
    <source>
        <dbReference type="SAM" id="Phobius"/>
    </source>
</evidence>
<evidence type="ECO:0000313" key="2">
    <source>
        <dbReference type="EMBL" id="QEG22437.1"/>
    </source>
</evidence>
<feature type="transmembrane region" description="Helical" evidence="1">
    <location>
        <begin position="259"/>
        <end position="279"/>
    </location>
</feature>
<accession>A0A5B9P742</accession>
<feature type="transmembrane region" description="Helical" evidence="1">
    <location>
        <begin position="104"/>
        <end position="124"/>
    </location>
</feature>
<keyword evidence="1" id="KW-0472">Membrane</keyword>
<dbReference type="STRING" id="980251.GCA_001642875_04878"/>
<dbReference type="KEGG" id="mff:MFFC18_23170"/>